<name>A0ABW6I9U0_9CYAN</name>
<keyword evidence="2" id="KW-1185">Reference proteome</keyword>
<dbReference type="EMBL" id="JBHZOL010000008">
    <property type="protein sequence ID" value="MFE4104921.1"/>
    <property type="molecule type" value="Genomic_DNA"/>
</dbReference>
<accession>A0ABW6I9U0</accession>
<dbReference type="RefSeq" id="WP_377960664.1">
    <property type="nucleotide sequence ID" value="NZ_JBHZOL010000008.1"/>
</dbReference>
<evidence type="ECO:0000313" key="1">
    <source>
        <dbReference type="EMBL" id="MFE4104921.1"/>
    </source>
</evidence>
<sequence length="42" mass="4557">MGKFTEGRRSQRLGNYPGNALVLLKAEAKARGQQEGFSVGSF</sequence>
<dbReference type="Proteomes" id="UP001600165">
    <property type="component" value="Unassembled WGS sequence"/>
</dbReference>
<comment type="caution">
    <text evidence="1">The sequence shown here is derived from an EMBL/GenBank/DDBJ whole genome shotgun (WGS) entry which is preliminary data.</text>
</comment>
<reference evidence="1 2" key="1">
    <citation type="submission" date="2024-10" db="EMBL/GenBank/DDBJ databases">
        <authorList>
            <person name="Ratan Roy A."/>
            <person name="Morales Sandoval P.H."/>
            <person name="De Los Santos Villalobos S."/>
            <person name="Chakraborty S."/>
            <person name="Mukherjee J."/>
        </authorList>
    </citation>
    <scope>NUCLEOTIDE SEQUENCE [LARGE SCALE GENOMIC DNA]</scope>
    <source>
        <strain evidence="1 2">S1</strain>
    </source>
</reference>
<gene>
    <name evidence="1" type="ORF">ACFVKH_01440</name>
</gene>
<proteinExistence type="predicted"/>
<evidence type="ECO:0000313" key="2">
    <source>
        <dbReference type="Proteomes" id="UP001600165"/>
    </source>
</evidence>
<organism evidence="1 2">
    <name type="scientific">Almyronema epifaneia S1</name>
    <dbReference type="NCBI Taxonomy" id="2991925"/>
    <lineage>
        <taxon>Bacteria</taxon>
        <taxon>Bacillati</taxon>
        <taxon>Cyanobacteriota</taxon>
        <taxon>Cyanophyceae</taxon>
        <taxon>Nodosilineales</taxon>
        <taxon>Nodosilineaceae</taxon>
        <taxon>Almyronema</taxon>
        <taxon>Almyronema epifaneia</taxon>
    </lineage>
</organism>
<protein>
    <submittedName>
        <fullName evidence="1">Uncharacterized protein</fullName>
    </submittedName>
</protein>